<dbReference type="PANTHER" id="PTHR31551">
    <property type="entry name" value="PRE-MRNA-SPLICING FACTOR CWF18"/>
    <property type="match status" value="1"/>
</dbReference>
<proteinExistence type="predicted"/>
<evidence type="ECO:0000313" key="2">
    <source>
        <dbReference type="Proteomes" id="UP001146793"/>
    </source>
</evidence>
<dbReference type="Proteomes" id="UP001146793">
    <property type="component" value="Unassembled WGS sequence"/>
</dbReference>
<dbReference type="EMBL" id="JANTQA010000016">
    <property type="protein sequence ID" value="KAJ3447338.1"/>
    <property type="molecule type" value="Genomic_DNA"/>
</dbReference>
<dbReference type="PANTHER" id="PTHR31551:SF1">
    <property type="entry name" value="COILED-COIL DOMAIN-CONTAINING PROTEIN 12"/>
    <property type="match status" value="1"/>
</dbReference>
<evidence type="ECO:0000313" key="1">
    <source>
        <dbReference type="EMBL" id="KAJ3447338.1"/>
    </source>
</evidence>
<organism evidence="1 2">
    <name type="scientific">Anaeramoeba flamelloides</name>
    <dbReference type="NCBI Taxonomy" id="1746091"/>
    <lineage>
        <taxon>Eukaryota</taxon>
        <taxon>Metamonada</taxon>
        <taxon>Anaeramoebidae</taxon>
        <taxon>Anaeramoeba</taxon>
    </lineage>
</organism>
<dbReference type="AlphaFoldDB" id="A0AAV7ZZD2"/>
<gene>
    <name evidence="1" type="ORF">M0812_07567</name>
</gene>
<comment type="caution">
    <text evidence="1">The sequence shown here is derived from an EMBL/GenBank/DDBJ whole genome shotgun (WGS) entry which is preliminary data.</text>
</comment>
<dbReference type="InterPro" id="IPR013169">
    <property type="entry name" value="mRNA_splic_Cwf18-like"/>
</dbReference>
<dbReference type="GO" id="GO:0071014">
    <property type="term" value="C:post-mRNA release spliceosomal complex"/>
    <property type="evidence" value="ECO:0007669"/>
    <property type="project" value="TreeGrafter"/>
</dbReference>
<reference evidence="1" key="1">
    <citation type="submission" date="2022-08" db="EMBL/GenBank/DDBJ databases">
        <title>Novel sulphate-reducing endosymbionts in the free-living metamonad Anaeramoeba.</title>
        <authorList>
            <person name="Jerlstrom-Hultqvist J."/>
            <person name="Cepicka I."/>
            <person name="Gallot-Lavallee L."/>
            <person name="Salas-Leiva D."/>
            <person name="Curtis B.A."/>
            <person name="Zahonova K."/>
            <person name="Pipaliya S."/>
            <person name="Dacks J."/>
            <person name="Roger A.J."/>
        </authorList>
    </citation>
    <scope>NUCLEOTIDE SEQUENCE</scope>
    <source>
        <strain evidence="1">Busselton2</strain>
    </source>
</reference>
<dbReference type="GO" id="GO:0005684">
    <property type="term" value="C:U2-type spliceosomal complex"/>
    <property type="evidence" value="ECO:0007669"/>
    <property type="project" value="TreeGrafter"/>
</dbReference>
<sequence>MITNKPLQFRNYKPTHPGLLPYYHQPTNVIGETEKLCQNIVNEARLHTKRITNGEGDLAELVPKKVNWDLKRDVEKKLRNLDEVYQSSINQIILKQQKKQKKKNKKKKHKK</sequence>
<accession>A0AAV7ZZD2</accession>
<name>A0AAV7ZZD2_9EUKA</name>
<dbReference type="Pfam" id="PF08315">
    <property type="entry name" value="cwf18"/>
    <property type="match status" value="1"/>
</dbReference>
<protein>
    <submittedName>
        <fullName evidence="1">Pre-mRNA-splicing factor cwf18</fullName>
    </submittedName>
</protein>